<dbReference type="Proteomes" id="UP001152888">
    <property type="component" value="Unassembled WGS sequence"/>
</dbReference>
<evidence type="ECO:0000313" key="2">
    <source>
        <dbReference type="EMBL" id="CAH1985068.1"/>
    </source>
</evidence>
<name>A0A9P0PL29_ACAOB</name>
<dbReference type="AlphaFoldDB" id="A0A9P0PL29"/>
<comment type="caution">
    <text evidence="2">The sequence shown here is derived from an EMBL/GenBank/DDBJ whole genome shotgun (WGS) entry which is preliminary data.</text>
</comment>
<feature type="region of interest" description="Disordered" evidence="1">
    <location>
        <begin position="27"/>
        <end position="46"/>
    </location>
</feature>
<organism evidence="2 3">
    <name type="scientific">Acanthoscelides obtectus</name>
    <name type="common">Bean weevil</name>
    <name type="synonym">Bruchus obtectus</name>
    <dbReference type="NCBI Taxonomy" id="200917"/>
    <lineage>
        <taxon>Eukaryota</taxon>
        <taxon>Metazoa</taxon>
        <taxon>Ecdysozoa</taxon>
        <taxon>Arthropoda</taxon>
        <taxon>Hexapoda</taxon>
        <taxon>Insecta</taxon>
        <taxon>Pterygota</taxon>
        <taxon>Neoptera</taxon>
        <taxon>Endopterygota</taxon>
        <taxon>Coleoptera</taxon>
        <taxon>Polyphaga</taxon>
        <taxon>Cucujiformia</taxon>
        <taxon>Chrysomeloidea</taxon>
        <taxon>Chrysomelidae</taxon>
        <taxon>Bruchinae</taxon>
        <taxon>Bruchini</taxon>
        <taxon>Acanthoscelides</taxon>
    </lineage>
</organism>
<dbReference type="EMBL" id="CAKOFQ010006970">
    <property type="protein sequence ID" value="CAH1985068.1"/>
    <property type="molecule type" value="Genomic_DNA"/>
</dbReference>
<sequence>MTISQYGSVRKELVNNLDCSYEEYRSSAIHDNHHNSGPQAGVTSTN</sequence>
<evidence type="ECO:0000313" key="3">
    <source>
        <dbReference type="Proteomes" id="UP001152888"/>
    </source>
</evidence>
<keyword evidence="3" id="KW-1185">Reference proteome</keyword>
<accession>A0A9P0PL29</accession>
<feature type="compositionally biased region" description="Polar residues" evidence="1">
    <location>
        <begin position="35"/>
        <end position="46"/>
    </location>
</feature>
<proteinExistence type="predicted"/>
<protein>
    <submittedName>
        <fullName evidence="2">Uncharacterized protein</fullName>
    </submittedName>
</protein>
<gene>
    <name evidence="2" type="ORF">ACAOBT_LOCUS16459</name>
</gene>
<reference evidence="2" key="1">
    <citation type="submission" date="2022-03" db="EMBL/GenBank/DDBJ databases">
        <authorList>
            <person name="Sayadi A."/>
        </authorList>
    </citation>
    <scope>NUCLEOTIDE SEQUENCE</scope>
</reference>
<evidence type="ECO:0000256" key="1">
    <source>
        <dbReference type="SAM" id="MobiDB-lite"/>
    </source>
</evidence>